<dbReference type="Proteomes" id="UP000078287">
    <property type="component" value="Unassembled WGS sequence"/>
</dbReference>
<dbReference type="InterPro" id="IPR010982">
    <property type="entry name" value="Lambda_DNA-bd_dom_sf"/>
</dbReference>
<dbReference type="InterPro" id="IPR010359">
    <property type="entry name" value="IrrE_HExxH"/>
</dbReference>
<comment type="caution">
    <text evidence="3">The sequence shown here is derived from an EMBL/GenBank/DDBJ whole genome shotgun (WGS) entry which is preliminary data.</text>
</comment>
<protein>
    <submittedName>
        <fullName evidence="3">DNA-binding protein</fullName>
    </submittedName>
</protein>
<sequence length="394" mass="43820">MIHHRLRQLRLARGMTLDDLAEATGRIVTRQAVSKYEHGQAQPSPVVLQRLAQALGVRPSELLDSRDVQIELIAYRKRASLSKRQQEQMAALAHEALRDRLSLQELIGEPARLDVPLFEYTIANLDDAEQAAADLRTRWELGSAPIANLTDTLEDHGLHVIALAAVDGFDGVAAIARAEDGAPLAAAVVGRRSHDGARWRMNLAHELAHLVLQPPAELNEEQVAFRFAAALLAPANDLRHHIGEHRNSLHLDELLLLKRHFGMSIQALLYRMQTLGIINQRLYRSLMIELSERGWRTAEPEPLPLEEPLWLRRATLRALAEELIDPAEARRLLGEAVPEPEPAEHAVTARRCQHLLQQPIEMRHAALAEQAAAAADLYNVPATIASEVVTSEHA</sequence>
<evidence type="ECO:0000313" key="3">
    <source>
        <dbReference type="EMBL" id="OAN40274.1"/>
    </source>
</evidence>
<name>A0A178LZ90_9CHLR</name>
<comment type="similarity">
    <text evidence="1">Belongs to the short-chain fatty acyl-CoA assimilation regulator (ScfR) family.</text>
</comment>
<dbReference type="AlphaFoldDB" id="A0A178LZ90"/>
<dbReference type="OrthoDB" id="9816277at2"/>
<dbReference type="CDD" id="cd00093">
    <property type="entry name" value="HTH_XRE"/>
    <property type="match status" value="1"/>
</dbReference>
<gene>
    <name evidence="3" type="ORF">A6A03_19360</name>
</gene>
<dbReference type="SUPFAM" id="SSF47413">
    <property type="entry name" value="lambda repressor-like DNA-binding domains"/>
    <property type="match status" value="1"/>
</dbReference>
<dbReference type="Pfam" id="PF06114">
    <property type="entry name" value="Peptidase_M78"/>
    <property type="match status" value="1"/>
</dbReference>
<dbReference type="STRING" id="1707952.A6A03_19360"/>
<dbReference type="Gene3D" id="1.10.260.40">
    <property type="entry name" value="lambda repressor-like DNA-binding domains"/>
    <property type="match status" value="1"/>
</dbReference>
<evidence type="ECO:0000256" key="1">
    <source>
        <dbReference type="ARBA" id="ARBA00007227"/>
    </source>
</evidence>
<dbReference type="GO" id="GO:0003677">
    <property type="term" value="F:DNA binding"/>
    <property type="evidence" value="ECO:0007669"/>
    <property type="project" value="UniProtKB-KW"/>
</dbReference>
<dbReference type="InterPro" id="IPR052345">
    <property type="entry name" value="Rad_response_metalloprotease"/>
</dbReference>
<proteinExistence type="inferred from homology"/>
<dbReference type="SMART" id="SM00530">
    <property type="entry name" value="HTH_XRE"/>
    <property type="match status" value="1"/>
</dbReference>
<dbReference type="PROSITE" id="PS50943">
    <property type="entry name" value="HTH_CROC1"/>
    <property type="match status" value="1"/>
</dbReference>
<evidence type="ECO:0000313" key="4">
    <source>
        <dbReference type="Proteomes" id="UP000078287"/>
    </source>
</evidence>
<accession>A0A178LZ90</accession>
<dbReference type="PANTHER" id="PTHR43236">
    <property type="entry name" value="ANTITOXIN HIGA1"/>
    <property type="match status" value="1"/>
</dbReference>
<keyword evidence="4" id="KW-1185">Reference proteome</keyword>
<dbReference type="PANTHER" id="PTHR43236:SF1">
    <property type="entry name" value="BLL7220 PROTEIN"/>
    <property type="match status" value="1"/>
</dbReference>
<feature type="domain" description="HTH cro/C1-type" evidence="2">
    <location>
        <begin position="6"/>
        <end position="62"/>
    </location>
</feature>
<reference evidence="3 4" key="1">
    <citation type="submission" date="2016-04" db="EMBL/GenBank/DDBJ databases">
        <title>Chloroflexus islandicus sp. nov., a thermophilic filamentous anoxygenic phototrophic bacterium from geyser Strokkur (Iceland).</title>
        <authorList>
            <person name="Gaisin V.A."/>
            <person name="Kalashnikov A.M."/>
            <person name="Sukhacheva M.V."/>
            <person name="Grouzdev D.S."/>
            <person name="Ivanov T.M."/>
            <person name="Kuznetsov B."/>
            <person name="Gorlenko V.M."/>
        </authorList>
    </citation>
    <scope>NUCLEOTIDE SEQUENCE [LARGE SCALE GENOMIC DNA]</scope>
    <source>
        <strain evidence="4">isl-2</strain>
    </source>
</reference>
<keyword evidence="3" id="KW-0238">DNA-binding</keyword>
<dbReference type="InterPro" id="IPR001387">
    <property type="entry name" value="Cro/C1-type_HTH"/>
</dbReference>
<dbReference type="EMBL" id="LWQS01000094">
    <property type="protein sequence ID" value="OAN40274.1"/>
    <property type="molecule type" value="Genomic_DNA"/>
</dbReference>
<evidence type="ECO:0000259" key="2">
    <source>
        <dbReference type="PROSITE" id="PS50943"/>
    </source>
</evidence>
<organism evidence="3 4">
    <name type="scientific">Chloroflexus islandicus</name>
    <dbReference type="NCBI Taxonomy" id="1707952"/>
    <lineage>
        <taxon>Bacteria</taxon>
        <taxon>Bacillati</taxon>
        <taxon>Chloroflexota</taxon>
        <taxon>Chloroflexia</taxon>
        <taxon>Chloroflexales</taxon>
        <taxon>Chloroflexineae</taxon>
        <taxon>Chloroflexaceae</taxon>
        <taxon>Chloroflexus</taxon>
    </lineage>
</organism>
<dbReference type="Pfam" id="PF01381">
    <property type="entry name" value="HTH_3"/>
    <property type="match status" value="1"/>
</dbReference>